<evidence type="ECO:0000256" key="4">
    <source>
        <dbReference type="ARBA" id="ARBA00022692"/>
    </source>
</evidence>
<evidence type="ECO:0000256" key="3">
    <source>
        <dbReference type="ARBA" id="ARBA00022475"/>
    </source>
</evidence>
<dbReference type="PROSITE" id="PS50893">
    <property type="entry name" value="ABC_TRANSPORTER_2"/>
    <property type="match status" value="1"/>
</dbReference>
<dbReference type="InterPro" id="IPR039421">
    <property type="entry name" value="Type_1_exporter"/>
</dbReference>
<keyword evidence="7 9" id="KW-1133">Transmembrane helix</keyword>
<feature type="transmembrane region" description="Helical" evidence="9">
    <location>
        <begin position="136"/>
        <end position="155"/>
    </location>
</feature>
<keyword evidence="6 12" id="KW-0067">ATP-binding</keyword>
<feature type="transmembrane region" description="Helical" evidence="9">
    <location>
        <begin position="285"/>
        <end position="310"/>
    </location>
</feature>
<feature type="transmembrane region" description="Helical" evidence="9">
    <location>
        <begin position="245"/>
        <end position="265"/>
    </location>
</feature>
<keyword evidence="3" id="KW-1003">Cell membrane</keyword>
<dbReference type="InterPro" id="IPR005829">
    <property type="entry name" value="Sugar_transporter_CS"/>
</dbReference>
<comment type="subcellular location">
    <subcellularLocation>
        <location evidence="1">Cell membrane</location>
        <topology evidence="1">Multi-pass membrane protein</topology>
    </subcellularLocation>
</comment>
<name>A0A0B5KBR9_9FIRM</name>
<dbReference type="InterPro" id="IPR003439">
    <property type="entry name" value="ABC_transporter-like_ATP-bd"/>
</dbReference>
<keyword evidence="8 9" id="KW-0472">Membrane</keyword>
<dbReference type="SMART" id="SM00382">
    <property type="entry name" value="AAA"/>
    <property type="match status" value="1"/>
</dbReference>
<evidence type="ECO:0000256" key="5">
    <source>
        <dbReference type="ARBA" id="ARBA00022741"/>
    </source>
</evidence>
<dbReference type="FunFam" id="3.40.50.300:FF:000221">
    <property type="entry name" value="Multidrug ABC transporter ATP-binding protein"/>
    <property type="match status" value="1"/>
</dbReference>
<evidence type="ECO:0000259" key="10">
    <source>
        <dbReference type="PROSITE" id="PS50893"/>
    </source>
</evidence>
<feature type="domain" description="ABC transporter" evidence="10">
    <location>
        <begin position="346"/>
        <end position="582"/>
    </location>
</feature>
<dbReference type="PROSITE" id="PS50929">
    <property type="entry name" value="ABC_TM1F"/>
    <property type="match status" value="1"/>
</dbReference>
<evidence type="ECO:0000256" key="8">
    <source>
        <dbReference type="ARBA" id="ARBA00023136"/>
    </source>
</evidence>
<dbReference type="InterPro" id="IPR017871">
    <property type="entry name" value="ABC_transporter-like_CS"/>
</dbReference>
<dbReference type="PANTHER" id="PTHR43394">
    <property type="entry name" value="ATP-DEPENDENT PERMEASE MDL1, MITOCHONDRIAL"/>
    <property type="match status" value="1"/>
</dbReference>
<dbReference type="InterPro" id="IPR027417">
    <property type="entry name" value="P-loop_NTPase"/>
</dbReference>
<evidence type="ECO:0000259" key="11">
    <source>
        <dbReference type="PROSITE" id="PS50929"/>
    </source>
</evidence>
<dbReference type="PANTHER" id="PTHR43394:SF1">
    <property type="entry name" value="ATP-BINDING CASSETTE SUB-FAMILY B MEMBER 10, MITOCHONDRIAL"/>
    <property type="match status" value="1"/>
</dbReference>
<feature type="domain" description="ABC transmembrane type-1" evidence="11">
    <location>
        <begin position="19"/>
        <end position="312"/>
    </location>
</feature>
<dbReference type="GO" id="GO:0005886">
    <property type="term" value="C:plasma membrane"/>
    <property type="evidence" value="ECO:0007669"/>
    <property type="project" value="UniProtKB-SubCell"/>
</dbReference>
<proteinExistence type="predicted"/>
<keyword evidence="5" id="KW-0547">Nucleotide-binding</keyword>
<dbReference type="PROSITE" id="PS00211">
    <property type="entry name" value="ABC_TRANSPORTER_1"/>
    <property type="match status" value="1"/>
</dbReference>
<protein>
    <submittedName>
        <fullName evidence="12">Multidrug ABC transporter ATP-binding protein</fullName>
    </submittedName>
</protein>
<evidence type="ECO:0000313" key="12">
    <source>
        <dbReference type="EMBL" id="AJG37939.1"/>
    </source>
</evidence>
<dbReference type="Pfam" id="PF00664">
    <property type="entry name" value="ABC_membrane"/>
    <property type="match status" value="1"/>
</dbReference>
<dbReference type="InterPro" id="IPR036640">
    <property type="entry name" value="ABC1_TM_sf"/>
</dbReference>
<dbReference type="InterPro" id="IPR003593">
    <property type="entry name" value="AAA+_ATPase"/>
</dbReference>
<organism evidence="12">
    <name type="scientific">Firmicutes bacterium enrichment culture clone fosmid MGS-M2</name>
    <dbReference type="NCBI Taxonomy" id="1549349"/>
    <lineage>
        <taxon>Bacteria</taxon>
        <taxon>Bacillati</taxon>
        <taxon>Bacillota</taxon>
        <taxon>environmental samples</taxon>
    </lineage>
</organism>
<dbReference type="Gene3D" id="1.20.1560.10">
    <property type="entry name" value="ABC transporter type 1, transmembrane domain"/>
    <property type="match status" value="1"/>
</dbReference>
<dbReference type="SUPFAM" id="SSF52540">
    <property type="entry name" value="P-loop containing nucleoside triphosphate hydrolases"/>
    <property type="match status" value="1"/>
</dbReference>
<dbReference type="Gene3D" id="3.40.50.300">
    <property type="entry name" value="P-loop containing nucleotide triphosphate hydrolases"/>
    <property type="match status" value="1"/>
</dbReference>
<reference evidence="12" key="1">
    <citation type="journal article" date="2015" name="Environ. Microbiol.">
        <title>Pressure adaptation is linked to thermal adaptation in salt-saturated marine habitats.</title>
        <authorList>
            <consortium name="The MAMBA Consortium"/>
            <person name="Alcaide M."/>
            <person name="Stogios P.J."/>
            <person name="Lafraya A."/>
            <person name="Tchigvintsev A."/>
            <person name="Flick R."/>
            <person name="Bargiela R."/>
            <person name="Chernikova T.N."/>
            <person name="Reva O.N."/>
            <person name="Hai T."/>
            <person name="Leggewie C.C."/>
            <person name="Katzke N."/>
            <person name="La Cono V."/>
            <person name="Matesanz R."/>
            <person name="Jebbar M."/>
            <person name="Jaeger K.E."/>
            <person name="Yakimov M.M."/>
            <person name="Yakunin A.F."/>
            <person name="Golyshin P.N."/>
            <person name="Golyshina O.V."/>
            <person name="Savchenko A."/>
            <person name="Ferrer M."/>
        </authorList>
    </citation>
    <scope>NUCLEOTIDE SEQUENCE</scope>
</reference>
<dbReference type="GO" id="GO:0015421">
    <property type="term" value="F:ABC-type oligopeptide transporter activity"/>
    <property type="evidence" value="ECO:0007669"/>
    <property type="project" value="TreeGrafter"/>
</dbReference>
<feature type="transmembrane region" description="Helical" evidence="9">
    <location>
        <begin position="14"/>
        <end position="40"/>
    </location>
</feature>
<evidence type="ECO:0000256" key="1">
    <source>
        <dbReference type="ARBA" id="ARBA00004651"/>
    </source>
</evidence>
<evidence type="ECO:0000256" key="7">
    <source>
        <dbReference type="ARBA" id="ARBA00022989"/>
    </source>
</evidence>
<evidence type="ECO:0000256" key="9">
    <source>
        <dbReference type="SAM" id="Phobius"/>
    </source>
</evidence>
<keyword evidence="2" id="KW-0813">Transport</keyword>
<dbReference type="EMBL" id="KF831415">
    <property type="protein sequence ID" value="AJG37939.1"/>
    <property type="molecule type" value="Genomic_DNA"/>
</dbReference>
<feature type="transmembrane region" description="Helical" evidence="9">
    <location>
        <begin position="60"/>
        <end position="78"/>
    </location>
</feature>
<dbReference type="GO" id="GO:0016887">
    <property type="term" value="F:ATP hydrolysis activity"/>
    <property type="evidence" value="ECO:0007669"/>
    <property type="project" value="InterPro"/>
</dbReference>
<sequence>MNSLLSMFTYVKKYYWYIIIAILMMIVQVTVGFLIPYLMITIIDDAIPNEDMSLLLNTSFKMLGLAFLGLGAGVLNNYSSQYVAQYATADLRNQLFVKIQNLSFHNIDHFKTSRLITSATNDTVRIQQFFQMLLRIVIRAPLMIGVGLSLAISTSRELSNIFYISMPILIVSIIIVMIIAFPRFQRVQESIDVLNKRTLENVQAPRVIKSFVTTKHENNRFEEANEKYRINSSSAEKVMAFAEPIIMLIFNGTLAGVLILGSYFIQSGDLLQATAAGEIIPQKGILIAFNNYSMQILMGLMMFAMMMIFISRASVSAKRIQEILDEPIDLENKIDAKKGFEISGAFEFKNVSFGYGSNGNLVLKDISFSVKEGERVGIIGSTGSGKSTLIHLLPRLYDIKNGQITFDGEDVRDLDLFELRRQIALVTQSPTIFSGSIGTNMMQGKEDANYEHFVDAAKHANAYEFIESYEDDFNHFIQQKGSNLSGGQKQRLSLARAFLRNPKLLILDDSTSAVDANSEAKIMGSIERLTKKMTTLIISQKISTIRNLDKILVLNNHGGIDGFDTHEELLKTSKVYQEIALSQLGTGGEQDVK</sequence>
<dbReference type="CDD" id="cd18548">
    <property type="entry name" value="ABC_6TM_Tm287_like"/>
    <property type="match status" value="1"/>
</dbReference>
<dbReference type="GO" id="GO:0005524">
    <property type="term" value="F:ATP binding"/>
    <property type="evidence" value="ECO:0007669"/>
    <property type="project" value="UniProtKB-KW"/>
</dbReference>
<dbReference type="Pfam" id="PF00005">
    <property type="entry name" value="ABC_tran"/>
    <property type="match status" value="1"/>
</dbReference>
<evidence type="ECO:0000256" key="2">
    <source>
        <dbReference type="ARBA" id="ARBA00022448"/>
    </source>
</evidence>
<dbReference type="InterPro" id="IPR011527">
    <property type="entry name" value="ABC1_TM_dom"/>
</dbReference>
<feature type="transmembrane region" description="Helical" evidence="9">
    <location>
        <begin position="161"/>
        <end position="181"/>
    </location>
</feature>
<accession>A0A0B5KBR9</accession>
<keyword evidence="4 9" id="KW-0812">Transmembrane</keyword>
<dbReference type="AlphaFoldDB" id="A0A0B5KBR9"/>
<dbReference type="PROSITE" id="PS00217">
    <property type="entry name" value="SUGAR_TRANSPORT_2"/>
    <property type="match status" value="1"/>
</dbReference>
<dbReference type="SUPFAM" id="SSF90123">
    <property type="entry name" value="ABC transporter transmembrane region"/>
    <property type="match status" value="1"/>
</dbReference>
<evidence type="ECO:0000256" key="6">
    <source>
        <dbReference type="ARBA" id="ARBA00022840"/>
    </source>
</evidence>